<proteinExistence type="predicted"/>
<protein>
    <submittedName>
        <fullName evidence="1">Uncharacterized protein</fullName>
    </submittedName>
</protein>
<name>A0A1G8TAJ6_9BACL</name>
<dbReference type="AlphaFoldDB" id="A0A1G8TAJ6"/>
<sequence>MLWGVEVDSFAALFGKYFIKDEASMEAFFAGYGADILREKQIQIRISCIKLALGDIYWGTWQTNPGVTAKGRRLLQAQMNCIGYKEG</sequence>
<evidence type="ECO:0000313" key="2">
    <source>
        <dbReference type="Proteomes" id="UP000199050"/>
    </source>
</evidence>
<reference evidence="2" key="1">
    <citation type="submission" date="2016-10" db="EMBL/GenBank/DDBJ databases">
        <authorList>
            <person name="Varghese N."/>
            <person name="Submissions S."/>
        </authorList>
    </citation>
    <scope>NUCLEOTIDE SEQUENCE [LARGE SCALE GENOMIC DNA]</scope>
    <source>
        <strain evidence="2">CGMCC 1.11012</strain>
    </source>
</reference>
<organism evidence="1 2">
    <name type="scientific">Paenibacillus typhae</name>
    <dbReference type="NCBI Taxonomy" id="1174501"/>
    <lineage>
        <taxon>Bacteria</taxon>
        <taxon>Bacillati</taxon>
        <taxon>Bacillota</taxon>
        <taxon>Bacilli</taxon>
        <taxon>Bacillales</taxon>
        <taxon>Paenibacillaceae</taxon>
        <taxon>Paenibacillus</taxon>
    </lineage>
</organism>
<keyword evidence="2" id="KW-1185">Reference proteome</keyword>
<evidence type="ECO:0000313" key="1">
    <source>
        <dbReference type="EMBL" id="SDJ38639.1"/>
    </source>
</evidence>
<dbReference type="EMBL" id="FNDX01000016">
    <property type="protein sequence ID" value="SDJ38639.1"/>
    <property type="molecule type" value="Genomic_DNA"/>
</dbReference>
<dbReference type="OrthoDB" id="2653666at2"/>
<dbReference type="RefSeq" id="WP_090715322.1">
    <property type="nucleotide sequence ID" value="NZ_CBCSKY010000026.1"/>
</dbReference>
<accession>A0A1G8TAJ6</accession>
<dbReference type="Proteomes" id="UP000199050">
    <property type="component" value="Unassembled WGS sequence"/>
</dbReference>
<gene>
    <name evidence="1" type="ORF">SAMN05216192_11660</name>
</gene>